<keyword evidence="3" id="KW-1185">Reference proteome</keyword>
<dbReference type="Gene3D" id="3.40.50.150">
    <property type="entry name" value="Vaccinia Virus protein VP39"/>
    <property type="match status" value="1"/>
</dbReference>
<dbReference type="OrthoDB" id="161159at2"/>
<dbReference type="AlphaFoldDB" id="A0A5B1BTH4"/>
<evidence type="ECO:0000313" key="3">
    <source>
        <dbReference type="Proteomes" id="UP000324701"/>
    </source>
</evidence>
<organism evidence="2 3">
    <name type="scientific">Mycobacterium simiae</name>
    <name type="common">Mycobacterium habana</name>
    <dbReference type="NCBI Taxonomy" id="1784"/>
    <lineage>
        <taxon>Bacteria</taxon>
        <taxon>Bacillati</taxon>
        <taxon>Actinomycetota</taxon>
        <taxon>Actinomycetes</taxon>
        <taxon>Mycobacteriales</taxon>
        <taxon>Mycobacteriaceae</taxon>
        <taxon>Mycobacterium</taxon>
        <taxon>Mycobacterium simiae complex</taxon>
    </lineage>
</organism>
<dbReference type="InterPro" id="IPR029063">
    <property type="entry name" value="SAM-dependent_MTases_sf"/>
</dbReference>
<name>A0A5B1BTH4_MYCSI</name>
<keyword evidence="2" id="KW-0489">Methyltransferase</keyword>
<dbReference type="Pfam" id="PF08241">
    <property type="entry name" value="Methyltransf_11"/>
    <property type="match status" value="1"/>
</dbReference>
<proteinExistence type="predicted"/>
<reference evidence="2 3" key="1">
    <citation type="submission" date="2019-09" db="EMBL/GenBank/DDBJ databases">
        <title>Report of infection by Mycobacterium simiae a patient suffering from pulmonary tuberculosis.</title>
        <authorList>
            <person name="Mohanty P.S."/>
            <person name="Bansal A.K."/>
            <person name="Singh H."/>
            <person name="Sharma S."/>
            <person name="Patil S.A."/>
            <person name="Upadhaya P."/>
            <person name="Singh P.K."/>
            <person name="Kumar D."/>
            <person name="Kumar S."/>
            <person name="Singh R.K."/>
            <person name="Chaudhary B."/>
        </authorList>
    </citation>
    <scope>NUCLEOTIDE SEQUENCE [LARGE SCALE GENOMIC DNA]</scope>
    <source>
        <strain evidence="2 3">JAL-560-SIM</strain>
    </source>
</reference>
<dbReference type="CDD" id="cd02440">
    <property type="entry name" value="AdoMet_MTases"/>
    <property type="match status" value="1"/>
</dbReference>
<sequence length="194" mass="21711">MSADKFKELIKQFDCPVVLEIGTRRVARTPSTVHRDWVPHAAKYIGSDFASGQDVDVVADVCELSTVFGEQSFDAIISCSVLEHIQYPWVAAVEMSRTLKVGGFMFVMTHQTFPLHAHPHDYYRFSKEGLETLFSPQIGLECIESAHNYRAPIMSNAPGRLRRAAAPSYLNSTILVKKVSHPPADFKWRAVSDA</sequence>
<dbReference type="EMBL" id="VTZN01000003">
    <property type="protein sequence ID" value="KAA1251997.1"/>
    <property type="molecule type" value="Genomic_DNA"/>
</dbReference>
<dbReference type="InterPro" id="IPR013216">
    <property type="entry name" value="Methyltransf_11"/>
</dbReference>
<accession>A0A5B1BTH4</accession>
<comment type="caution">
    <text evidence="2">The sequence shown here is derived from an EMBL/GenBank/DDBJ whole genome shotgun (WGS) entry which is preliminary data.</text>
</comment>
<dbReference type="RefSeq" id="WP_149652164.1">
    <property type="nucleotide sequence ID" value="NZ_VTZN01000003.1"/>
</dbReference>
<dbReference type="Proteomes" id="UP000324701">
    <property type="component" value="Unassembled WGS sequence"/>
</dbReference>
<keyword evidence="2" id="KW-0808">Transferase</keyword>
<evidence type="ECO:0000259" key="1">
    <source>
        <dbReference type="Pfam" id="PF08241"/>
    </source>
</evidence>
<dbReference type="GO" id="GO:0008757">
    <property type="term" value="F:S-adenosylmethionine-dependent methyltransferase activity"/>
    <property type="evidence" value="ECO:0007669"/>
    <property type="project" value="InterPro"/>
</dbReference>
<evidence type="ECO:0000313" key="2">
    <source>
        <dbReference type="EMBL" id="KAA1251997.1"/>
    </source>
</evidence>
<dbReference type="SUPFAM" id="SSF53335">
    <property type="entry name" value="S-adenosyl-L-methionine-dependent methyltransferases"/>
    <property type="match status" value="1"/>
</dbReference>
<protein>
    <submittedName>
        <fullName evidence="2">Class I SAM-dependent methyltransferase</fullName>
    </submittedName>
</protein>
<gene>
    <name evidence="2" type="ORF">F0Q45_01195</name>
</gene>
<feature type="domain" description="Methyltransferase type 11" evidence="1">
    <location>
        <begin position="57"/>
        <end position="106"/>
    </location>
</feature>
<dbReference type="GO" id="GO:0032259">
    <property type="term" value="P:methylation"/>
    <property type="evidence" value="ECO:0007669"/>
    <property type="project" value="UniProtKB-KW"/>
</dbReference>